<evidence type="ECO:0000259" key="1">
    <source>
        <dbReference type="PROSITE" id="PS50097"/>
    </source>
</evidence>
<dbReference type="PROSITE" id="PS50097">
    <property type="entry name" value="BTB"/>
    <property type="match status" value="1"/>
</dbReference>
<evidence type="ECO:0000313" key="3">
    <source>
        <dbReference type="Proteomes" id="UP001595075"/>
    </source>
</evidence>
<keyword evidence="3" id="KW-1185">Reference proteome</keyword>
<feature type="domain" description="BTB" evidence="1">
    <location>
        <begin position="19"/>
        <end position="88"/>
    </location>
</feature>
<dbReference type="SUPFAM" id="SSF54695">
    <property type="entry name" value="POZ domain"/>
    <property type="match status" value="1"/>
</dbReference>
<dbReference type="CDD" id="cd18186">
    <property type="entry name" value="BTB_POZ_ZBTB_KLHL-like"/>
    <property type="match status" value="1"/>
</dbReference>
<gene>
    <name evidence="2" type="ORF">VTL71DRAFT_7277</name>
</gene>
<name>A0ABR4BW82_9HELO</name>
<protein>
    <recommendedName>
        <fullName evidence="1">BTB domain-containing protein</fullName>
    </recommendedName>
</protein>
<dbReference type="EMBL" id="JAZHXI010000018">
    <property type="protein sequence ID" value="KAL2061899.1"/>
    <property type="molecule type" value="Genomic_DNA"/>
</dbReference>
<dbReference type="Pfam" id="PF00651">
    <property type="entry name" value="BTB"/>
    <property type="match status" value="1"/>
</dbReference>
<dbReference type="Proteomes" id="UP001595075">
    <property type="component" value="Unassembled WGS sequence"/>
</dbReference>
<sequence length="192" mass="21995">MASTNTPSPFGQQIGNDIVSIIVRTGLNQKTFKVHKDLLCQKVPFFAAMFNTGFLESKTQSATLPEDDSNSFEHFLGWLYRDSIGYIDHIDEHTLVFGFAEKYDLLHLMDLTIDSLVCKLRGDNSMLEMARIEIMYLVTHEKSKLRELAARCQAFVVLELGGEEIWRSDNLLPKGPDRDQITIDCYRQMNVR</sequence>
<proteinExistence type="predicted"/>
<evidence type="ECO:0000313" key="2">
    <source>
        <dbReference type="EMBL" id="KAL2061899.1"/>
    </source>
</evidence>
<dbReference type="InterPro" id="IPR000210">
    <property type="entry name" value="BTB/POZ_dom"/>
</dbReference>
<dbReference type="PANTHER" id="PTHR47843">
    <property type="entry name" value="BTB DOMAIN-CONTAINING PROTEIN-RELATED"/>
    <property type="match status" value="1"/>
</dbReference>
<accession>A0ABR4BW82</accession>
<comment type="caution">
    <text evidence="2">The sequence shown here is derived from an EMBL/GenBank/DDBJ whole genome shotgun (WGS) entry which is preliminary data.</text>
</comment>
<reference evidence="2 3" key="1">
    <citation type="journal article" date="2024" name="Commun. Biol.">
        <title>Comparative genomic analysis of thermophilic fungi reveals convergent evolutionary adaptations and gene losses.</title>
        <authorList>
            <person name="Steindorff A.S."/>
            <person name="Aguilar-Pontes M.V."/>
            <person name="Robinson A.J."/>
            <person name="Andreopoulos B."/>
            <person name="LaButti K."/>
            <person name="Kuo A."/>
            <person name="Mondo S."/>
            <person name="Riley R."/>
            <person name="Otillar R."/>
            <person name="Haridas S."/>
            <person name="Lipzen A."/>
            <person name="Grimwood J."/>
            <person name="Schmutz J."/>
            <person name="Clum A."/>
            <person name="Reid I.D."/>
            <person name="Moisan M.C."/>
            <person name="Butler G."/>
            <person name="Nguyen T.T.M."/>
            <person name="Dewar K."/>
            <person name="Conant G."/>
            <person name="Drula E."/>
            <person name="Henrissat B."/>
            <person name="Hansel C."/>
            <person name="Singer S."/>
            <person name="Hutchinson M.I."/>
            <person name="de Vries R.P."/>
            <person name="Natvig D.O."/>
            <person name="Powell A.J."/>
            <person name="Tsang A."/>
            <person name="Grigoriev I.V."/>
        </authorList>
    </citation>
    <scope>NUCLEOTIDE SEQUENCE [LARGE SCALE GENOMIC DNA]</scope>
    <source>
        <strain evidence="2 3">CBS 494.80</strain>
    </source>
</reference>
<dbReference type="Gene3D" id="3.30.710.10">
    <property type="entry name" value="Potassium Channel Kv1.1, Chain A"/>
    <property type="match status" value="1"/>
</dbReference>
<organism evidence="2 3">
    <name type="scientific">Oculimacula yallundae</name>
    <dbReference type="NCBI Taxonomy" id="86028"/>
    <lineage>
        <taxon>Eukaryota</taxon>
        <taxon>Fungi</taxon>
        <taxon>Dikarya</taxon>
        <taxon>Ascomycota</taxon>
        <taxon>Pezizomycotina</taxon>
        <taxon>Leotiomycetes</taxon>
        <taxon>Helotiales</taxon>
        <taxon>Ploettnerulaceae</taxon>
        <taxon>Oculimacula</taxon>
    </lineage>
</organism>
<dbReference type="InterPro" id="IPR011333">
    <property type="entry name" value="SKP1/BTB/POZ_sf"/>
</dbReference>